<keyword evidence="7" id="KW-0133">Cell shape</keyword>
<dbReference type="Pfam" id="PF13302">
    <property type="entry name" value="Acetyltransf_3"/>
    <property type="match status" value="1"/>
</dbReference>
<dbReference type="InterPro" id="IPR013815">
    <property type="entry name" value="ATP_grasp_subdomain_1"/>
</dbReference>
<sequence>MLRIGIFYNIVEQLDRGFESDKIADNEIIQTVDLVFNALSKDHEVILLRLSKKTISLITESYFDIVFNLCEGFEGNVEAEAYIPALLELLHIPYTGSNSFTLALCLDKVRTKQILKAYDILTPRFQLFSNNNEKVNDDLSFPLIVKPVHEDASIGISINSVVKNNEELKSQIHFVLDNYHQPALVEEYIDGREINAAVIGNGNDLEILPLSEIIFDIDPYIPRIMDYKSKWVEDSYMFQRTKGISPAEIDDFLSEKIQDIAKRAYQATGCRDYARVDFRIKNEEIFVLEVNPNPGINSDSGFFRCAITSGMNYKQFIKKILSVAVKRYQIRIDKTQMESQKENPVHSSENLDFYYVRLKNIPLLQEWFNNPAIAQFMSDPDTKSEKDPLIASYILKSNPKDYTIPKDGIYFIVTDRISQKQMGYCAIYDITWWNSTAEISYLIGDENFLKKGFSKEIISGLLYFAEKELKLCRLEASVTQKNIASWISLEKTGFERVGYRTCTHRLHGESYDEYIYEYVFE</sequence>
<dbReference type="InterPro" id="IPR000291">
    <property type="entry name" value="D-Ala_lig_Van_CS"/>
</dbReference>
<dbReference type="InterPro" id="IPR016185">
    <property type="entry name" value="PreATP-grasp_dom_sf"/>
</dbReference>
<keyword evidence="5 10" id="KW-0547">Nucleotide-binding</keyword>
<proteinExistence type="inferred from homology"/>
<comment type="similarity">
    <text evidence="2">Belongs to the D-alanine--D-alanine ligase family.</text>
</comment>
<feature type="domain" description="N-acetyltransferase" evidence="12">
    <location>
        <begin position="351"/>
        <end position="521"/>
    </location>
</feature>
<dbReference type="GO" id="GO:0005737">
    <property type="term" value="C:cytoplasm"/>
    <property type="evidence" value="ECO:0007669"/>
    <property type="project" value="UniProtKB-SubCell"/>
</dbReference>
<evidence type="ECO:0000256" key="1">
    <source>
        <dbReference type="ARBA" id="ARBA00004496"/>
    </source>
</evidence>
<dbReference type="Proteomes" id="UP000321408">
    <property type="component" value="Chromosome"/>
</dbReference>
<dbReference type="GO" id="GO:0008716">
    <property type="term" value="F:D-alanine-D-alanine ligase activity"/>
    <property type="evidence" value="ECO:0007669"/>
    <property type="project" value="InterPro"/>
</dbReference>
<dbReference type="KEGG" id="psyt:DSAG12_02241"/>
<dbReference type="InterPro" id="IPR011095">
    <property type="entry name" value="Dala_Dala_lig_C"/>
</dbReference>
<dbReference type="Gene3D" id="3.40.630.30">
    <property type="match status" value="1"/>
</dbReference>
<dbReference type="OrthoDB" id="1018at2157"/>
<dbReference type="AlphaFoldDB" id="A0A5B9DBL0"/>
<gene>
    <name evidence="13" type="ORF">DSAG12_02241</name>
</gene>
<keyword evidence="14" id="KW-1185">Reference proteome</keyword>
<dbReference type="GO" id="GO:0005524">
    <property type="term" value="F:ATP binding"/>
    <property type="evidence" value="ECO:0007669"/>
    <property type="project" value="UniProtKB-UniRule"/>
</dbReference>
<evidence type="ECO:0000256" key="9">
    <source>
        <dbReference type="ARBA" id="ARBA00023316"/>
    </source>
</evidence>
<dbReference type="SUPFAM" id="SSF52440">
    <property type="entry name" value="PreATP-grasp domain"/>
    <property type="match status" value="1"/>
</dbReference>
<name>A0A5B9DBL0_9ARCH</name>
<comment type="subcellular location">
    <subcellularLocation>
        <location evidence="1">Cytoplasm</location>
    </subcellularLocation>
</comment>
<dbReference type="InterPro" id="IPR000182">
    <property type="entry name" value="GNAT_dom"/>
</dbReference>
<evidence type="ECO:0000256" key="3">
    <source>
        <dbReference type="ARBA" id="ARBA00022490"/>
    </source>
</evidence>
<keyword evidence="13" id="KW-0012">Acyltransferase</keyword>
<keyword evidence="4" id="KW-0436">Ligase</keyword>
<protein>
    <submittedName>
        <fullName evidence="13">GNAT family N-acetyltransferase</fullName>
        <ecNumber evidence="13">2.3.1.-</ecNumber>
    </submittedName>
</protein>
<dbReference type="EC" id="2.3.1.-" evidence="13"/>
<reference evidence="13 14" key="2">
    <citation type="journal article" date="2024" name="Int. J. Syst. Evol. Microbiol.">
        <title>Promethearchaeum syntrophicum gen. nov., sp. nov., an anaerobic, obligately syntrophic archaeon, the first isolate of the lineage 'Asgard' archaea, and proposal of the new archaeal phylum Promethearchaeota phyl. nov. and kingdom Promethearchaeati regn. nov.</title>
        <authorList>
            <person name="Imachi H."/>
            <person name="Nobu M.K."/>
            <person name="Kato S."/>
            <person name="Takaki Y."/>
            <person name="Miyazaki M."/>
            <person name="Miyata M."/>
            <person name="Ogawara M."/>
            <person name="Saito Y."/>
            <person name="Sakai S."/>
            <person name="Tahara Y.O."/>
            <person name="Takano Y."/>
            <person name="Tasumi E."/>
            <person name="Uematsu K."/>
            <person name="Yoshimura T."/>
            <person name="Itoh T."/>
            <person name="Ohkuma M."/>
            <person name="Takai K."/>
        </authorList>
    </citation>
    <scope>NUCLEOTIDE SEQUENCE [LARGE SCALE GENOMIC DNA]</scope>
    <source>
        <strain evidence="13 14">MK-D1</strain>
    </source>
</reference>
<dbReference type="InterPro" id="IPR011761">
    <property type="entry name" value="ATP-grasp"/>
</dbReference>
<evidence type="ECO:0000313" key="13">
    <source>
        <dbReference type="EMBL" id="QEE16411.1"/>
    </source>
</evidence>
<accession>A0A5B9DBL0</accession>
<dbReference type="SUPFAM" id="SSF55729">
    <property type="entry name" value="Acyl-CoA N-acyltransferases (Nat)"/>
    <property type="match status" value="1"/>
</dbReference>
<keyword evidence="13" id="KW-0808">Transferase</keyword>
<evidence type="ECO:0000256" key="8">
    <source>
        <dbReference type="ARBA" id="ARBA00022984"/>
    </source>
</evidence>
<evidence type="ECO:0000256" key="6">
    <source>
        <dbReference type="ARBA" id="ARBA00022840"/>
    </source>
</evidence>
<evidence type="ECO:0000256" key="2">
    <source>
        <dbReference type="ARBA" id="ARBA00010871"/>
    </source>
</evidence>
<keyword evidence="8" id="KW-0573">Peptidoglycan synthesis</keyword>
<organism evidence="13 14">
    <name type="scientific">Promethearchaeum syntrophicum</name>
    <dbReference type="NCBI Taxonomy" id="2594042"/>
    <lineage>
        <taxon>Archaea</taxon>
        <taxon>Promethearchaeati</taxon>
        <taxon>Promethearchaeota</taxon>
        <taxon>Promethearchaeia</taxon>
        <taxon>Promethearchaeales</taxon>
        <taxon>Promethearchaeaceae</taxon>
        <taxon>Promethearchaeum</taxon>
    </lineage>
</organism>
<keyword evidence="6 10" id="KW-0067">ATP-binding</keyword>
<dbReference type="PANTHER" id="PTHR23132:SF23">
    <property type="entry name" value="D-ALANINE--D-ALANINE LIGASE B"/>
    <property type="match status" value="1"/>
</dbReference>
<dbReference type="GeneID" id="41330231"/>
<dbReference type="PANTHER" id="PTHR23132">
    <property type="entry name" value="D-ALANINE--D-ALANINE LIGASE"/>
    <property type="match status" value="1"/>
</dbReference>
<dbReference type="PROSITE" id="PS00844">
    <property type="entry name" value="DALA_DALA_LIGASE_2"/>
    <property type="match status" value="1"/>
</dbReference>
<evidence type="ECO:0000259" key="11">
    <source>
        <dbReference type="PROSITE" id="PS50975"/>
    </source>
</evidence>
<dbReference type="GO" id="GO:0016747">
    <property type="term" value="F:acyltransferase activity, transferring groups other than amino-acyl groups"/>
    <property type="evidence" value="ECO:0007669"/>
    <property type="project" value="InterPro"/>
</dbReference>
<feature type="domain" description="ATP-grasp" evidence="11">
    <location>
        <begin position="112"/>
        <end position="322"/>
    </location>
</feature>
<dbReference type="SUPFAM" id="SSF56059">
    <property type="entry name" value="Glutathione synthetase ATP-binding domain-like"/>
    <property type="match status" value="1"/>
</dbReference>
<dbReference type="Pfam" id="PF07478">
    <property type="entry name" value="Dala_Dala_lig_C"/>
    <property type="match status" value="1"/>
</dbReference>
<dbReference type="Gene3D" id="3.40.50.20">
    <property type="match status" value="1"/>
</dbReference>
<keyword evidence="3" id="KW-0963">Cytoplasm</keyword>
<dbReference type="GO" id="GO:0008360">
    <property type="term" value="P:regulation of cell shape"/>
    <property type="evidence" value="ECO:0007669"/>
    <property type="project" value="UniProtKB-KW"/>
</dbReference>
<dbReference type="Gene3D" id="3.30.1490.20">
    <property type="entry name" value="ATP-grasp fold, A domain"/>
    <property type="match status" value="1"/>
</dbReference>
<evidence type="ECO:0000259" key="12">
    <source>
        <dbReference type="PROSITE" id="PS51186"/>
    </source>
</evidence>
<evidence type="ECO:0000256" key="5">
    <source>
        <dbReference type="ARBA" id="ARBA00022741"/>
    </source>
</evidence>
<dbReference type="PROSITE" id="PS50975">
    <property type="entry name" value="ATP_GRASP"/>
    <property type="match status" value="1"/>
</dbReference>
<evidence type="ECO:0000256" key="10">
    <source>
        <dbReference type="PROSITE-ProRule" id="PRU00409"/>
    </source>
</evidence>
<evidence type="ECO:0000256" key="7">
    <source>
        <dbReference type="ARBA" id="ARBA00022960"/>
    </source>
</evidence>
<dbReference type="InterPro" id="IPR016181">
    <property type="entry name" value="Acyl_CoA_acyltransferase"/>
</dbReference>
<dbReference type="GO" id="GO:0046872">
    <property type="term" value="F:metal ion binding"/>
    <property type="evidence" value="ECO:0007669"/>
    <property type="project" value="InterPro"/>
</dbReference>
<dbReference type="GO" id="GO:0071555">
    <property type="term" value="P:cell wall organization"/>
    <property type="evidence" value="ECO:0007669"/>
    <property type="project" value="UniProtKB-KW"/>
</dbReference>
<dbReference type="EMBL" id="CP042905">
    <property type="protein sequence ID" value="QEE16411.1"/>
    <property type="molecule type" value="Genomic_DNA"/>
</dbReference>
<evidence type="ECO:0000313" key="14">
    <source>
        <dbReference type="Proteomes" id="UP000321408"/>
    </source>
</evidence>
<dbReference type="Gene3D" id="3.30.470.20">
    <property type="entry name" value="ATP-grasp fold, B domain"/>
    <property type="match status" value="1"/>
</dbReference>
<reference evidence="13 14" key="1">
    <citation type="journal article" date="2020" name="Nature">
        <title>Isolation of an archaeon at the prokaryote-eukaryote interface.</title>
        <authorList>
            <person name="Imachi H."/>
            <person name="Nobu M.K."/>
            <person name="Nakahara N."/>
            <person name="Morono Y."/>
            <person name="Ogawara M."/>
            <person name="Takaki Y."/>
            <person name="Takano Y."/>
            <person name="Uematsu K."/>
            <person name="Ikuta T."/>
            <person name="Ito M."/>
            <person name="Matsui Y."/>
            <person name="Miyazaki M."/>
            <person name="Murata K."/>
            <person name="Saito Y."/>
            <person name="Sakai S."/>
            <person name="Song C."/>
            <person name="Tasumi E."/>
            <person name="Yamanaka Y."/>
            <person name="Yamaguchi T."/>
            <person name="Kamagata Y."/>
            <person name="Tamaki H."/>
            <person name="Takai K."/>
        </authorList>
    </citation>
    <scope>NUCLEOTIDE SEQUENCE [LARGE SCALE GENOMIC DNA]</scope>
    <source>
        <strain evidence="13 14">MK-D1</strain>
    </source>
</reference>
<dbReference type="RefSeq" id="WP_147663292.1">
    <property type="nucleotide sequence ID" value="NZ_CP042905.2"/>
</dbReference>
<keyword evidence="9" id="KW-0961">Cell wall biogenesis/degradation</keyword>
<evidence type="ECO:0000256" key="4">
    <source>
        <dbReference type="ARBA" id="ARBA00022598"/>
    </source>
</evidence>
<dbReference type="PROSITE" id="PS51186">
    <property type="entry name" value="GNAT"/>
    <property type="match status" value="1"/>
</dbReference>